<comment type="caution">
    <text evidence="13">The sequence shown here is derived from an EMBL/GenBank/DDBJ whole genome shotgun (WGS) entry which is preliminary data.</text>
</comment>
<evidence type="ECO:0000256" key="12">
    <source>
        <dbReference type="ARBA" id="ARBA00049878"/>
    </source>
</evidence>
<dbReference type="AlphaFoldDB" id="J0QXB0"/>
<protein>
    <recommendedName>
        <fullName evidence="4">Molybdopterin synthase catalytic subunit</fullName>
        <ecNumber evidence="3">2.8.1.12</ecNumber>
    </recommendedName>
    <alternativeName>
        <fullName evidence="10">MPT synthase subunit 2</fullName>
    </alternativeName>
    <alternativeName>
        <fullName evidence="8">Molybdenum cofactor biosynthesis protein E</fullName>
    </alternativeName>
    <alternativeName>
        <fullName evidence="9">Molybdopterin-converting factor large subunit</fullName>
    </alternativeName>
    <alternativeName>
        <fullName evidence="11">Molybdopterin-converting factor subunit 2</fullName>
    </alternativeName>
</protein>
<evidence type="ECO:0000256" key="2">
    <source>
        <dbReference type="ARBA" id="ARBA00005426"/>
    </source>
</evidence>
<proteinExistence type="inferred from homology"/>
<dbReference type="RefSeq" id="WP_008039173.1">
    <property type="nucleotide sequence ID" value="NZ_JH725147.1"/>
</dbReference>
<accession>J0QXB0</accession>
<evidence type="ECO:0000256" key="9">
    <source>
        <dbReference type="ARBA" id="ARBA00030407"/>
    </source>
</evidence>
<comment type="pathway">
    <text evidence="1">Cofactor biosynthesis; molybdopterin biosynthesis.</text>
</comment>
<dbReference type="PATRIC" id="fig|1094558.3.peg.1184"/>
<dbReference type="Pfam" id="PF02391">
    <property type="entry name" value="MoaE"/>
    <property type="match status" value="1"/>
</dbReference>
<comment type="similarity">
    <text evidence="2">Belongs to the MoaE family.</text>
</comment>
<dbReference type="Gene3D" id="3.90.1170.40">
    <property type="entry name" value="Molybdopterin biosynthesis MoaE subunit"/>
    <property type="match status" value="1"/>
</dbReference>
<evidence type="ECO:0000256" key="5">
    <source>
        <dbReference type="ARBA" id="ARBA00023150"/>
    </source>
</evidence>
<dbReference type="HOGENOM" id="CLU_089568_2_1_5"/>
<dbReference type="STRING" id="1094558.ME5_01087"/>
<dbReference type="EMBL" id="AIMB01000007">
    <property type="protein sequence ID" value="EJF90686.1"/>
    <property type="molecule type" value="Genomic_DNA"/>
</dbReference>
<keyword evidence="14" id="KW-1185">Reference proteome</keyword>
<evidence type="ECO:0000256" key="7">
    <source>
        <dbReference type="ARBA" id="ARBA00026066"/>
    </source>
</evidence>
<dbReference type="Proteomes" id="UP000008952">
    <property type="component" value="Unassembled WGS sequence"/>
</dbReference>
<evidence type="ECO:0000256" key="11">
    <source>
        <dbReference type="ARBA" id="ARBA00032474"/>
    </source>
</evidence>
<dbReference type="GO" id="GO:0030366">
    <property type="term" value="F:molybdopterin synthase activity"/>
    <property type="evidence" value="ECO:0007669"/>
    <property type="project" value="UniProtKB-EC"/>
</dbReference>
<dbReference type="PANTHER" id="PTHR23404">
    <property type="entry name" value="MOLYBDOPTERIN SYNTHASE RELATED"/>
    <property type="match status" value="1"/>
</dbReference>
<keyword evidence="5" id="KW-0501">Molybdenum cofactor biosynthesis</keyword>
<sequence length="152" mass="17810">MTFTIRVQSEDFNMAEEVKKLQHFNTNIGAIVTFSGYCRDEDNTLIALEIEHYPEMAKKQLHNIIMKAKEQWPLIDATLIHRFGTIPIGEQIVMVSVASSHRKAAFEAASFIMDFLKTDAPFWKKEHYKNSNQKKWVRAKKDDEIEKYKWSI</sequence>
<reference evidence="13 14" key="1">
    <citation type="submission" date="2012-03" db="EMBL/GenBank/DDBJ databases">
        <title>The Genome Sequence of Bartonella tamiae Th239.</title>
        <authorList>
            <consortium name="The Broad Institute Genome Sequencing Platform"/>
            <consortium name="The Broad Institute Genome Sequencing Center for Infectious Disease"/>
            <person name="Feldgarden M."/>
            <person name="Kirby J."/>
            <person name="Kosoy M."/>
            <person name="Birtles R."/>
            <person name="Probert W.S."/>
            <person name="Chiaraviglio L."/>
            <person name="Young S.K."/>
            <person name="Zeng Q."/>
            <person name="Gargeya S."/>
            <person name="Fitzgerald M."/>
            <person name="Haas B."/>
            <person name="Abouelleil A."/>
            <person name="Alvarado L."/>
            <person name="Arachchi H.M."/>
            <person name="Berlin A."/>
            <person name="Chapman S.B."/>
            <person name="Gearin G."/>
            <person name="Goldberg J."/>
            <person name="Griggs A."/>
            <person name="Gujja S."/>
            <person name="Hansen M."/>
            <person name="Heiman D."/>
            <person name="Howarth C."/>
            <person name="Larimer J."/>
            <person name="Lui A."/>
            <person name="MacDonald P.J.P."/>
            <person name="McCowen C."/>
            <person name="Montmayeur A."/>
            <person name="Murphy C."/>
            <person name="Neiman D."/>
            <person name="Pearson M."/>
            <person name="Priest M."/>
            <person name="Roberts A."/>
            <person name="Saif S."/>
            <person name="Shea T."/>
            <person name="Sisk P."/>
            <person name="Stolte C."/>
            <person name="Sykes S."/>
            <person name="Wortman J."/>
            <person name="Nusbaum C."/>
            <person name="Birren B."/>
        </authorList>
    </citation>
    <scope>NUCLEOTIDE SEQUENCE [LARGE SCALE GENOMIC DNA]</scope>
    <source>
        <strain evidence="13 14">Th239</strain>
    </source>
</reference>
<evidence type="ECO:0000256" key="3">
    <source>
        <dbReference type="ARBA" id="ARBA00011950"/>
    </source>
</evidence>
<evidence type="ECO:0000313" key="14">
    <source>
        <dbReference type="Proteomes" id="UP000008952"/>
    </source>
</evidence>
<evidence type="ECO:0000256" key="4">
    <source>
        <dbReference type="ARBA" id="ARBA00013858"/>
    </source>
</evidence>
<evidence type="ECO:0000256" key="1">
    <source>
        <dbReference type="ARBA" id="ARBA00005046"/>
    </source>
</evidence>
<dbReference type="InterPro" id="IPR036563">
    <property type="entry name" value="MoaE_sf"/>
</dbReference>
<name>J0QXB0_9HYPH</name>
<dbReference type="EC" id="2.8.1.12" evidence="3"/>
<comment type="function">
    <text evidence="6">Converts molybdopterin precursor Z into molybdopterin. This requires the incorporation of two sulfur atoms into precursor Z to generate a dithiolene group. The sulfur is provided by MoaD.</text>
</comment>
<comment type="catalytic activity">
    <reaction evidence="12">
        <text>2 [molybdopterin-synthase sulfur-carrier protein]-C-terminal-Gly-aminoethanethioate + cyclic pyranopterin phosphate + H2O = molybdopterin + 2 [molybdopterin-synthase sulfur-carrier protein]-C-terminal Gly-Gly + 2 H(+)</text>
        <dbReference type="Rhea" id="RHEA:26333"/>
        <dbReference type="Rhea" id="RHEA-COMP:12202"/>
        <dbReference type="Rhea" id="RHEA-COMP:19907"/>
        <dbReference type="ChEBI" id="CHEBI:15377"/>
        <dbReference type="ChEBI" id="CHEBI:15378"/>
        <dbReference type="ChEBI" id="CHEBI:58698"/>
        <dbReference type="ChEBI" id="CHEBI:59648"/>
        <dbReference type="ChEBI" id="CHEBI:90778"/>
        <dbReference type="ChEBI" id="CHEBI:232372"/>
        <dbReference type="EC" id="2.8.1.12"/>
    </reaction>
</comment>
<dbReference type="InterPro" id="IPR003448">
    <property type="entry name" value="Mopterin_biosynth_MoaE"/>
</dbReference>
<gene>
    <name evidence="13" type="ORF">ME5_01087</name>
</gene>
<dbReference type="eggNOG" id="COG0314">
    <property type="taxonomic scope" value="Bacteria"/>
</dbReference>
<dbReference type="UniPathway" id="UPA00344"/>
<dbReference type="SUPFAM" id="SSF54690">
    <property type="entry name" value="Molybdopterin synthase subunit MoaE"/>
    <property type="match status" value="1"/>
</dbReference>
<dbReference type="CDD" id="cd00756">
    <property type="entry name" value="MoaE"/>
    <property type="match status" value="1"/>
</dbReference>
<comment type="subunit">
    <text evidence="7">Heterotetramer of 2 MoaD subunits and 2 MoaE subunits. Also stable as homodimer. The enzyme changes between these two forms during catalysis.</text>
</comment>
<evidence type="ECO:0000256" key="6">
    <source>
        <dbReference type="ARBA" id="ARBA00025448"/>
    </source>
</evidence>
<dbReference type="OrthoDB" id="9803224at2"/>
<organism evidence="13 14">
    <name type="scientific">Bartonella tamiae Th239</name>
    <dbReference type="NCBI Taxonomy" id="1094558"/>
    <lineage>
        <taxon>Bacteria</taxon>
        <taxon>Pseudomonadati</taxon>
        <taxon>Pseudomonadota</taxon>
        <taxon>Alphaproteobacteria</taxon>
        <taxon>Hyphomicrobiales</taxon>
        <taxon>Bartonellaceae</taxon>
        <taxon>Bartonella</taxon>
    </lineage>
</organism>
<evidence type="ECO:0000313" key="13">
    <source>
        <dbReference type="EMBL" id="EJF90686.1"/>
    </source>
</evidence>
<dbReference type="GO" id="GO:0006777">
    <property type="term" value="P:Mo-molybdopterin cofactor biosynthetic process"/>
    <property type="evidence" value="ECO:0007669"/>
    <property type="project" value="UniProtKB-KW"/>
</dbReference>
<evidence type="ECO:0000256" key="10">
    <source>
        <dbReference type="ARBA" id="ARBA00030781"/>
    </source>
</evidence>
<evidence type="ECO:0000256" key="8">
    <source>
        <dbReference type="ARBA" id="ARBA00029745"/>
    </source>
</evidence>